<evidence type="ECO:0000256" key="5">
    <source>
        <dbReference type="ARBA" id="ARBA00022801"/>
    </source>
</evidence>
<dbReference type="OrthoDB" id="441446at2759"/>
<keyword evidence="2" id="KW-0540">Nuclease</keyword>
<dbReference type="InterPro" id="IPR008947">
    <property type="entry name" value="PLipase_C/P1_nuclease_dom_sf"/>
</dbReference>
<reference evidence="9" key="1">
    <citation type="journal article" date="2020" name="Stud. Mycol.">
        <title>101 Dothideomycetes genomes: a test case for predicting lifestyles and emergence of pathogens.</title>
        <authorList>
            <person name="Haridas S."/>
            <person name="Albert R."/>
            <person name="Binder M."/>
            <person name="Bloem J."/>
            <person name="Labutti K."/>
            <person name="Salamov A."/>
            <person name="Andreopoulos B."/>
            <person name="Baker S."/>
            <person name="Barry K."/>
            <person name="Bills G."/>
            <person name="Bluhm B."/>
            <person name="Cannon C."/>
            <person name="Castanera R."/>
            <person name="Culley D."/>
            <person name="Daum C."/>
            <person name="Ezra D."/>
            <person name="Gonzalez J."/>
            <person name="Henrissat B."/>
            <person name="Kuo A."/>
            <person name="Liang C."/>
            <person name="Lipzen A."/>
            <person name="Lutzoni F."/>
            <person name="Magnuson J."/>
            <person name="Mondo S."/>
            <person name="Nolan M."/>
            <person name="Ohm R."/>
            <person name="Pangilinan J."/>
            <person name="Park H.-J."/>
            <person name="Ramirez L."/>
            <person name="Alfaro M."/>
            <person name="Sun H."/>
            <person name="Tritt A."/>
            <person name="Yoshinaga Y."/>
            <person name="Zwiers L.-H."/>
            <person name="Turgeon B."/>
            <person name="Goodwin S."/>
            <person name="Spatafora J."/>
            <person name="Crous P."/>
            <person name="Grigoriev I."/>
        </authorList>
    </citation>
    <scope>NUCLEOTIDE SEQUENCE</scope>
    <source>
        <strain evidence="9">CBS 480.64</strain>
    </source>
</reference>
<evidence type="ECO:0000256" key="6">
    <source>
        <dbReference type="ARBA" id="ARBA00023157"/>
    </source>
</evidence>
<dbReference type="Gene3D" id="1.10.575.10">
    <property type="entry name" value="P1 Nuclease"/>
    <property type="match status" value="1"/>
</dbReference>
<keyword evidence="8" id="KW-0732">Signal</keyword>
<dbReference type="PANTHER" id="PTHR33146">
    <property type="entry name" value="ENDONUCLEASE 4"/>
    <property type="match status" value="1"/>
</dbReference>
<evidence type="ECO:0000313" key="10">
    <source>
        <dbReference type="Proteomes" id="UP000799421"/>
    </source>
</evidence>
<proteinExistence type="inferred from homology"/>
<dbReference type="GO" id="GO:0004519">
    <property type="term" value="F:endonuclease activity"/>
    <property type="evidence" value="ECO:0007669"/>
    <property type="project" value="UniProtKB-KW"/>
</dbReference>
<dbReference type="GO" id="GO:0046872">
    <property type="term" value="F:metal ion binding"/>
    <property type="evidence" value="ECO:0007669"/>
    <property type="project" value="UniProtKB-KW"/>
</dbReference>
<dbReference type="GO" id="GO:0006308">
    <property type="term" value="P:DNA catabolic process"/>
    <property type="evidence" value="ECO:0007669"/>
    <property type="project" value="InterPro"/>
</dbReference>
<dbReference type="SUPFAM" id="SSF48537">
    <property type="entry name" value="Phospholipase C/P1 nuclease"/>
    <property type="match status" value="1"/>
</dbReference>
<evidence type="ECO:0000256" key="2">
    <source>
        <dbReference type="ARBA" id="ARBA00022722"/>
    </source>
</evidence>
<keyword evidence="5" id="KW-0378">Hydrolase</keyword>
<keyword evidence="3" id="KW-0479">Metal-binding</keyword>
<comment type="similarity">
    <text evidence="1">Belongs to the nuclease type I family.</text>
</comment>
<evidence type="ECO:0000313" key="9">
    <source>
        <dbReference type="EMBL" id="KAF2858186.1"/>
    </source>
</evidence>
<keyword evidence="4" id="KW-0255">Endonuclease</keyword>
<feature type="signal peptide" evidence="8">
    <location>
        <begin position="1"/>
        <end position="16"/>
    </location>
</feature>
<keyword evidence="10" id="KW-1185">Reference proteome</keyword>
<keyword evidence="7" id="KW-0325">Glycoprotein</keyword>
<feature type="chain" id="PRO_5025481558" evidence="8">
    <location>
        <begin position="17"/>
        <end position="304"/>
    </location>
</feature>
<evidence type="ECO:0000256" key="7">
    <source>
        <dbReference type="ARBA" id="ARBA00023180"/>
    </source>
</evidence>
<accession>A0A6A7BSB4</accession>
<dbReference type="GO" id="GO:0016788">
    <property type="term" value="F:hydrolase activity, acting on ester bonds"/>
    <property type="evidence" value="ECO:0007669"/>
    <property type="project" value="InterPro"/>
</dbReference>
<gene>
    <name evidence="9" type="ORF">K470DRAFT_221851</name>
</gene>
<organism evidence="9 10">
    <name type="scientific">Piedraia hortae CBS 480.64</name>
    <dbReference type="NCBI Taxonomy" id="1314780"/>
    <lineage>
        <taxon>Eukaryota</taxon>
        <taxon>Fungi</taxon>
        <taxon>Dikarya</taxon>
        <taxon>Ascomycota</taxon>
        <taxon>Pezizomycotina</taxon>
        <taxon>Dothideomycetes</taxon>
        <taxon>Dothideomycetidae</taxon>
        <taxon>Capnodiales</taxon>
        <taxon>Piedraiaceae</taxon>
        <taxon>Piedraia</taxon>
    </lineage>
</organism>
<protein>
    <submittedName>
        <fullName evidence="9">S1/P1 nuclease</fullName>
    </submittedName>
</protein>
<dbReference type="CDD" id="cd11010">
    <property type="entry name" value="S1-P1_nuclease"/>
    <property type="match status" value="1"/>
</dbReference>
<dbReference type="PANTHER" id="PTHR33146:SF26">
    <property type="entry name" value="ENDONUCLEASE 4"/>
    <property type="match status" value="1"/>
</dbReference>
<evidence type="ECO:0000256" key="1">
    <source>
        <dbReference type="ARBA" id="ARBA00009547"/>
    </source>
</evidence>
<dbReference type="GO" id="GO:0003676">
    <property type="term" value="F:nucleic acid binding"/>
    <property type="evidence" value="ECO:0007669"/>
    <property type="project" value="InterPro"/>
</dbReference>
<dbReference type="EMBL" id="MU006016">
    <property type="protein sequence ID" value="KAF2858186.1"/>
    <property type="molecule type" value="Genomic_DNA"/>
</dbReference>
<evidence type="ECO:0000256" key="8">
    <source>
        <dbReference type="SAM" id="SignalP"/>
    </source>
</evidence>
<evidence type="ECO:0000256" key="4">
    <source>
        <dbReference type="ARBA" id="ARBA00022759"/>
    </source>
</evidence>
<dbReference type="InterPro" id="IPR003154">
    <property type="entry name" value="S1/P1nuclease"/>
</dbReference>
<dbReference type="AlphaFoldDB" id="A0A6A7BSB4"/>
<dbReference type="Pfam" id="PF02265">
    <property type="entry name" value="S1-P1_nuclease"/>
    <property type="match status" value="1"/>
</dbReference>
<name>A0A6A7BSB4_9PEZI</name>
<sequence>MNVLLPLALAISGAKAWGTVGHETVAYLAQRFVATETKTWAQGILNDTSTSYLANVATWADSFRNTKAGAYSAPLHYIDAEDNPPDTCNVNFSRDCGSDACVVGAIANYTQRVSASPNGDKYQYTDALRFIIHFVGDVAQPLHDEAIDKGGNNIAVMFQGSSTNLHHVWDTSIVDLLANTSDSSSSLVGASKWADMLEKEIRSGKFESEAADWLEGLDITDAQGTALSWASDANKLNCEVVFTGEPDSMTNTELYPGYYEKAAPAVELQIAKAGYRLAAWLDAIVKQKAAKAYPVRMGMSKLHV</sequence>
<dbReference type="Proteomes" id="UP000799421">
    <property type="component" value="Unassembled WGS sequence"/>
</dbReference>
<evidence type="ECO:0000256" key="3">
    <source>
        <dbReference type="ARBA" id="ARBA00022723"/>
    </source>
</evidence>
<keyword evidence="6" id="KW-1015">Disulfide bond</keyword>